<evidence type="ECO:0000313" key="3">
    <source>
        <dbReference type="EMBL" id="OON16344.1"/>
    </source>
</evidence>
<dbReference type="InterPro" id="IPR001461">
    <property type="entry name" value="Aspartic_peptidase_A1"/>
</dbReference>
<accession>A0A1S8WPK5</accession>
<dbReference type="InterPro" id="IPR033121">
    <property type="entry name" value="PEPTIDASE_A1"/>
</dbReference>
<protein>
    <recommendedName>
        <fullName evidence="2">Peptidase A1 domain-containing protein</fullName>
    </recommendedName>
</protein>
<dbReference type="PANTHER" id="PTHR47966">
    <property type="entry name" value="BETA-SITE APP-CLEAVING ENZYME, ISOFORM A-RELATED"/>
    <property type="match status" value="1"/>
</dbReference>
<dbReference type="GO" id="GO:0006508">
    <property type="term" value="P:proteolysis"/>
    <property type="evidence" value="ECO:0007669"/>
    <property type="project" value="InterPro"/>
</dbReference>
<dbReference type="Proteomes" id="UP000243686">
    <property type="component" value="Unassembled WGS sequence"/>
</dbReference>
<evidence type="ECO:0000259" key="2">
    <source>
        <dbReference type="PROSITE" id="PS51767"/>
    </source>
</evidence>
<dbReference type="InterPro" id="IPR001969">
    <property type="entry name" value="Aspartic_peptidase_AS"/>
</dbReference>
<dbReference type="PROSITE" id="PS00141">
    <property type="entry name" value="ASP_PROTEASE"/>
    <property type="match status" value="1"/>
</dbReference>
<dbReference type="InterPro" id="IPR034164">
    <property type="entry name" value="Pepsin-like_dom"/>
</dbReference>
<evidence type="ECO:0000256" key="1">
    <source>
        <dbReference type="ARBA" id="ARBA00007447"/>
    </source>
</evidence>
<dbReference type="Gene3D" id="2.40.70.10">
    <property type="entry name" value="Acid Proteases"/>
    <property type="match status" value="1"/>
</dbReference>
<sequence length="85" mass="9563">METLEPEKYYVELELGENKQKFKLLVDTGSDVLWVPSTRCAQGHWVANNKFDHFASSTFTPTTSMFSVQYATGNVAGIIGKDTVW</sequence>
<dbReference type="PANTHER" id="PTHR47966:SF51">
    <property type="entry name" value="BETA-SITE APP-CLEAVING ENZYME, ISOFORM A-RELATED"/>
    <property type="match status" value="1"/>
</dbReference>
<dbReference type="PROSITE" id="PS51767">
    <property type="entry name" value="PEPTIDASE_A1"/>
    <property type="match status" value="1"/>
</dbReference>
<dbReference type="InterPro" id="IPR021109">
    <property type="entry name" value="Peptidase_aspartic_dom_sf"/>
</dbReference>
<dbReference type="Pfam" id="PF00026">
    <property type="entry name" value="Asp"/>
    <property type="match status" value="1"/>
</dbReference>
<dbReference type="SUPFAM" id="SSF50630">
    <property type="entry name" value="Acid proteases"/>
    <property type="match status" value="1"/>
</dbReference>
<organism evidence="3 4">
    <name type="scientific">Opisthorchis viverrini</name>
    <name type="common">Southeast Asian liver fluke</name>
    <dbReference type="NCBI Taxonomy" id="6198"/>
    <lineage>
        <taxon>Eukaryota</taxon>
        <taxon>Metazoa</taxon>
        <taxon>Spiralia</taxon>
        <taxon>Lophotrochozoa</taxon>
        <taxon>Platyhelminthes</taxon>
        <taxon>Trematoda</taxon>
        <taxon>Digenea</taxon>
        <taxon>Opisthorchiida</taxon>
        <taxon>Opisthorchiata</taxon>
        <taxon>Opisthorchiidae</taxon>
        <taxon>Opisthorchis</taxon>
    </lineage>
</organism>
<name>A0A1S8WPK5_OPIVI</name>
<gene>
    <name evidence="3" type="ORF">X801_07845</name>
</gene>
<dbReference type="EMBL" id="KV897822">
    <property type="protein sequence ID" value="OON16344.1"/>
    <property type="molecule type" value="Genomic_DNA"/>
</dbReference>
<feature type="non-terminal residue" evidence="3">
    <location>
        <position position="85"/>
    </location>
</feature>
<dbReference type="AlphaFoldDB" id="A0A1S8WPK5"/>
<evidence type="ECO:0000313" key="4">
    <source>
        <dbReference type="Proteomes" id="UP000243686"/>
    </source>
</evidence>
<reference evidence="3 4" key="1">
    <citation type="submission" date="2015-03" db="EMBL/GenBank/DDBJ databases">
        <title>Draft genome of the nematode, Opisthorchis viverrini.</title>
        <authorList>
            <person name="Mitreva M."/>
        </authorList>
    </citation>
    <scope>NUCLEOTIDE SEQUENCE [LARGE SCALE GENOMIC DNA]</scope>
    <source>
        <strain evidence="3">Khon Kaen</strain>
    </source>
</reference>
<proteinExistence type="inferred from homology"/>
<dbReference type="CDD" id="cd05471">
    <property type="entry name" value="pepsin_like"/>
    <property type="match status" value="1"/>
</dbReference>
<dbReference type="GO" id="GO:0004190">
    <property type="term" value="F:aspartic-type endopeptidase activity"/>
    <property type="evidence" value="ECO:0007669"/>
    <property type="project" value="InterPro"/>
</dbReference>
<feature type="domain" description="Peptidase A1" evidence="2">
    <location>
        <begin position="9"/>
        <end position="85"/>
    </location>
</feature>
<comment type="similarity">
    <text evidence="1">Belongs to the peptidase A1 family.</text>
</comment>
<keyword evidence="4" id="KW-1185">Reference proteome</keyword>